<gene>
    <name evidence="2" type="ORF">HD556DRAFT_1305032</name>
</gene>
<feature type="region of interest" description="Disordered" evidence="1">
    <location>
        <begin position="170"/>
        <end position="244"/>
    </location>
</feature>
<dbReference type="GeneID" id="64593501"/>
<protein>
    <submittedName>
        <fullName evidence="2">Uncharacterized protein</fullName>
    </submittedName>
</protein>
<evidence type="ECO:0000313" key="2">
    <source>
        <dbReference type="EMBL" id="KAG1800244.1"/>
    </source>
</evidence>
<sequence>MHNPTFCNFLPAGPGLYTFSDMHVPPRQYTITCKQVKSFVMYDALLHSGKDSSQHSIPLGYEEFAFTFNFNKPDILVKFTTAATDGSIKVNGPTVTASFLVGNDEEPAAMLIPDQPVQPVAETPCDPDGGCWLDKCKAELIDDPLWDNLECSHHQNSCRDEAIKAHKDKRRRFKGPAPPAVPAPNIPHPPTNTRDTGAGSSSRAVALPTVRDVDVHMEGMKGTNNREGVEGPTIAEKKGKGRKK</sequence>
<organism evidence="2 3">
    <name type="scientific">Suillus plorans</name>
    <dbReference type="NCBI Taxonomy" id="116603"/>
    <lineage>
        <taxon>Eukaryota</taxon>
        <taxon>Fungi</taxon>
        <taxon>Dikarya</taxon>
        <taxon>Basidiomycota</taxon>
        <taxon>Agaricomycotina</taxon>
        <taxon>Agaricomycetes</taxon>
        <taxon>Agaricomycetidae</taxon>
        <taxon>Boletales</taxon>
        <taxon>Suillineae</taxon>
        <taxon>Suillaceae</taxon>
        <taxon>Suillus</taxon>
    </lineage>
</organism>
<evidence type="ECO:0000313" key="3">
    <source>
        <dbReference type="Proteomes" id="UP000719766"/>
    </source>
</evidence>
<keyword evidence="3" id="KW-1185">Reference proteome</keyword>
<proteinExistence type="predicted"/>
<dbReference type="OrthoDB" id="2679495at2759"/>
<feature type="compositionally biased region" description="Pro residues" evidence="1">
    <location>
        <begin position="176"/>
        <end position="190"/>
    </location>
</feature>
<dbReference type="AlphaFoldDB" id="A0A9P7J315"/>
<dbReference type="Proteomes" id="UP000719766">
    <property type="component" value="Unassembled WGS sequence"/>
</dbReference>
<dbReference type="RefSeq" id="XP_041164230.1">
    <property type="nucleotide sequence ID" value="XM_041299737.1"/>
</dbReference>
<comment type="caution">
    <text evidence="2">The sequence shown here is derived from an EMBL/GenBank/DDBJ whole genome shotgun (WGS) entry which is preliminary data.</text>
</comment>
<evidence type="ECO:0000256" key="1">
    <source>
        <dbReference type="SAM" id="MobiDB-lite"/>
    </source>
</evidence>
<reference evidence="2" key="1">
    <citation type="journal article" date="2020" name="New Phytol.">
        <title>Comparative genomics reveals dynamic genome evolution in host specialist ectomycorrhizal fungi.</title>
        <authorList>
            <person name="Lofgren L.A."/>
            <person name="Nguyen N.H."/>
            <person name="Vilgalys R."/>
            <person name="Ruytinx J."/>
            <person name="Liao H.L."/>
            <person name="Branco S."/>
            <person name="Kuo A."/>
            <person name="LaButti K."/>
            <person name="Lipzen A."/>
            <person name="Andreopoulos W."/>
            <person name="Pangilinan J."/>
            <person name="Riley R."/>
            <person name="Hundley H."/>
            <person name="Na H."/>
            <person name="Barry K."/>
            <person name="Grigoriev I.V."/>
            <person name="Stajich J.E."/>
            <person name="Kennedy P.G."/>
        </authorList>
    </citation>
    <scope>NUCLEOTIDE SEQUENCE</scope>
    <source>
        <strain evidence="2">S12</strain>
    </source>
</reference>
<name>A0A9P7J315_9AGAM</name>
<feature type="compositionally biased region" description="Polar residues" evidence="1">
    <location>
        <begin position="191"/>
        <end position="203"/>
    </location>
</feature>
<accession>A0A9P7J315</accession>
<dbReference type="EMBL" id="JABBWE010000009">
    <property type="protein sequence ID" value="KAG1800244.1"/>
    <property type="molecule type" value="Genomic_DNA"/>
</dbReference>